<feature type="transmembrane region" description="Helical" evidence="6">
    <location>
        <begin position="106"/>
        <end position="127"/>
    </location>
</feature>
<evidence type="ECO:0000256" key="2">
    <source>
        <dbReference type="ARBA" id="ARBA00009399"/>
    </source>
</evidence>
<evidence type="ECO:0000256" key="3">
    <source>
        <dbReference type="ARBA" id="ARBA00022692"/>
    </source>
</evidence>
<dbReference type="Pfam" id="PF04138">
    <property type="entry name" value="GtrA_DPMS_TM"/>
    <property type="match status" value="1"/>
</dbReference>
<dbReference type="AlphaFoldDB" id="A0AAX3LG80"/>
<organism evidence="8 9">
    <name type="scientific">Enterobacter ludwigii</name>
    <dbReference type="NCBI Taxonomy" id="299767"/>
    <lineage>
        <taxon>Bacteria</taxon>
        <taxon>Pseudomonadati</taxon>
        <taxon>Pseudomonadota</taxon>
        <taxon>Gammaproteobacteria</taxon>
        <taxon>Enterobacterales</taxon>
        <taxon>Enterobacteriaceae</taxon>
        <taxon>Enterobacter</taxon>
        <taxon>Enterobacter cloacae complex</taxon>
    </lineage>
</organism>
<dbReference type="EMBL" id="CP116347">
    <property type="protein sequence ID" value="WCE15009.1"/>
    <property type="molecule type" value="Genomic_DNA"/>
</dbReference>
<evidence type="ECO:0000256" key="5">
    <source>
        <dbReference type="ARBA" id="ARBA00023136"/>
    </source>
</evidence>
<dbReference type="InterPro" id="IPR051401">
    <property type="entry name" value="GtrA_CellWall_Glycosyl"/>
</dbReference>
<dbReference type="InterPro" id="IPR007267">
    <property type="entry name" value="GtrA_DPMS_TM"/>
</dbReference>
<evidence type="ECO:0000256" key="4">
    <source>
        <dbReference type="ARBA" id="ARBA00022989"/>
    </source>
</evidence>
<accession>A0AAX3LG80</accession>
<dbReference type="GO" id="GO:0005886">
    <property type="term" value="C:plasma membrane"/>
    <property type="evidence" value="ECO:0007669"/>
    <property type="project" value="TreeGrafter"/>
</dbReference>
<name>A0AAX3LG80_9ENTR</name>
<evidence type="ECO:0000256" key="6">
    <source>
        <dbReference type="SAM" id="Phobius"/>
    </source>
</evidence>
<keyword evidence="3 6" id="KW-0812">Transmembrane</keyword>
<reference evidence="8 9" key="1">
    <citation type="submission" date="2023-01" db="EMBL/GenBank/DDBJ databases">
        <title>Genome sequence resource and annotation of Enterobacter ludwigii, an economically important pathogen of seedling wilt with strawberry.</title>
        <authorList>
            <person name="Xie Y."/>
        </authorList>
    </citation>
    <scope>NUCLEOTIDE SEQUENCE [LARGE SCALE GENOMIC DNA]</scope>
    <source>
        <strain evidence="8 9">CM-TZ4</strain>
    </source>
</reference>
<protein>
    <submittedName>
        <fullName evidence="8">GtrA family protein</fullName>
    </submittedName>
</protein>
<feature type="transmembrane region" description="Helical" evidence="6">
    <location>
        <begin position="75"/>
        <end position="94"/>
    </location>
</feature>
<keyword evidence="4 6" id="KW-1133">Transmembrane helix</keyword>
<dbReference type="PANTHER" id="PTHR38459">
    <property type="entry name" value="PROPHAGE BACTOPRENOL-LINKED GLUCOSE TRANSLOCASE HOMOLOG"/>
    <property type="match status" value="1"/>
</dbReference>
<evidence type="ECO:0000313" key="8">
    <source>
        <dbReference type="EMBL" id="WCE15009.1"/>
    </source>
</evidence>
<dbReference type="Proteomes" id="UP001210538">
    <property type="component" value="Chromosome"/>
</dbReference>
<comment type="similarity">
    <text evidence="2">Belongs to the GtrA family.</text>
</comment>
<feature type="domain" description="GtrA/DPMS transmembrane" evidence="7">
    <location>
        <begin position="44"/>
        <end position="155"/>
    </location>
</feature>
<feature type="transmembrane region" description="Helical" evidence="6">
    <location>
        <begin position="45"/>
        <end position="69"/>
    </location>
</feature>
<evidence type="ECO:0000313" key="9">
    <source>
        <dbReference type="Proteomes" id="UP001210538"/>
    </source>
</evidence>
<comment type="subcellular location">
    <subcellularLocation>
        <location evidence="1">Membrane</location>
        <topology evidence="1">Multi-pass membrane protein</topology>
    </subcellularLocation>
</comment>
<evidence type="ECO:0000259" key="7">
    <source>
        <dbReference type="Pfam" id="PF04138"/>
    </source>
</evidence>
<feature type="transmembrane region" description="Helical" evidence="6">
    <location>
        <begin position="133"/>
        <end position="155"/>
    </location>
</feature>
<evidence type="ECO:0000256" key="1">
    <source>
        <dbReference type="ARBA" id="ARBA00004141"/>
    </source>
</evidence>
<keyword evidence="5 6" id="KW-0472">Membrane</keyword>
<gene>
    <name evidence="8" type="ORF">PHA72_09135</name>
</gene>
<dbReference type="PANTHER" id="PTHR38459:SF1">
    <property type="entry name" value="PROPHAGE BACTOPRENOL-LINKED GLUCOSE TRANSLOCASE HOMOLOG"/>
    <property type="match status" value="1"/>
</dbReference>
<keyword evidence="9" id="KW-1185">Reference proteome</keyword>
<sequence length="157" mass="17461">MRVDQVYVWCYTSGLSEFTDFYHVKDAQLMSINLSSIYRSQAVRYCLVGGMNTAVTASVILALTAFGVGLYSANFSGYVVGILFSFILNTLFTFSSKLSISKLLKFLACCGVCYVINIFAMKITIIAGVENLYLVQLTGMFFYTAAGFIINKLWVMK</sequence>
<proteinExistence type="inferred from homology"/>
<dbReference type="RefSeq" id="WP_226876146.1">
    <property type="nucleotide sequence ID" value="NZ_CP116347.1"/>
</dbReference>
<dbReference type="GO" id="GO:0000271">
    <property type="term" value="P:polysaccharide biosynthetic process"/>
    <property type="evidence" value="ECO:0007669"/>
    <property type="project" value="InterPro"/>
</dbReference>